<dbReference type="EMBL" id="PVXN01000053">
    <property type="protein sequence ID" value="PRR70912.1"/>
    <property type="molecule type" value="Genomic_DNA"/>
</dbReference>
<evidence type="ECO:0000256" key="2">
    <source>
        <dbReference type="SAM" id="MobiDB-lite"/>
    </source>
</evidence>
<feature type="coiled-coil region" evidence="1">
    <location>
        <begin position="40"/>
        <end position="98"/>
    </location>
</feature>
<comment type="caution">
    <text evidence="3">The sequence shown here is derived from an EMBL/GenBank/DDBJ whole genome shotgun (WGS) entry which is preliminary data.</text>
</comment>
<reference evidence="3 4" key="1">
    <citation type="submission" date="2018-03" db="EMBL/GenBank/DDBJ databases">
        <title>Genome sequence of Clostridium thermopalmarium DSM 5974.</title>
        <authorList>
            <person name="Poehlein A."/>
            <person name="Daniel R."/>
        </authorList>
    </citation>
    <scope>NUCLEOTIDE SEQUENCE [LARGE SCALE GENOMIC DNA]</scope>
    <source>
        <strain evidence="3 4">DSM 5974</strain>
    </source>
</reference>
<name>A0A2T0APG4_9CLOT</name>
<evidence type="ECO:0000313" key="3">
    <source>
        <dbReference type="EMBL" id="PRR70912.1"/>
    </source>
</evidence>
<dbReference type="Proteomes" id="UP000239614">
    <property type="component" value="Unassembled WGS sequence"/>
</dbReference>
<evidence type="ECO:0000256" key="1">
    <source>
        <dbReference type="SAM" id="Coils"/>
    </source>
</evidence>
<feature type="region of interest" description="Disordered" evidence="2">
    <location>
        <begin position="154"/>
        <end position="197"/>
    </location>
</feature>
<gene>
    <name evidence="3" type="ORF">CPAL_20020</name>
</gene>
<dbReference type="OrthoDB" id="2365850at2"/>
<sequence>MPKLSEILGESYSQIPEDIRTKYKDIDLVDSSGYVEKNKFDAVKNQLSDLQAQIKERDKQLKDLSSKVGDNEELKNQIEELQNKNKAAKDEYESKILKMQFDYALEKALSKAGAKNSKAVEALLDRDKIKLDGETLIGLDEQLTSLKISDPYLFGEDKISSPKPGDGKSDPGDSDLAAKIAEERNKEVQNPYEKLWN</sequence>
<accession>A0A2T0APG4</accession>
<dbReference type="RefSeq" id="WP_106024538.1">
    <property type="nucleotide sequence ID" value="NZ_PVXN01000053.1"/>
</dbReference>
<keyword evidence="1" id="KW-0175">Coiled coil</keyword>
<dbReference type="InterPro" id="IPR009636">
    <property type="entry name" value="SCAF"/>
</dbReference>
<proteinExistence type="predicted"/>
<organism evidence="3 4">
    <name type="scientific">Clostridium thermopalmarium DSM 5974</name>
    <dbReference type="NCBI Taxonomy" id="1121340"/>
    <lineage>
        <taxon>Bacteria</taxon>
        <taxon>Bacillati</taxon>
        <taxon>Bacillota</taxon>
        <taxon>Clostridia</taxon>
        <taxon>Eubacteriales</taxon>
        <taxon>Clostridiaceae</taxon>
        <taxon>Clostridium</taxon>
    </lineage>
</organism>
<evidence type="ECO:0000313" key="4">
    <source>
        <dbReference type="Proteomes" id="UP000239614"/>
    </source>
</evidence>
<keyword evidence="4" id="KW-1185">Reference proteome</keyword>
<dbReference type="AlphaFoldDB" id="A0A2T0APG4"/>
<feature type="compositionally biased region" description="Basic and acidic residues" evidence="2">
    <location>
        <begin position="155"/>
        <end position="171"/>
    </location>
</feature>
<dbReference type="Pfam" id="PF06810">
    <property type="entry name" value="Phage_scaffold"/>
    <property type="match status" value="1"/>
</dbReference>
<protein>
    <submittedName>
        <fullName evidence="3">Phage minor structural protein GP20</fullName>
    </submittedName>
</protein>